<reference evidence="4 5" key="1">
    <citation type="submission" date="2021-01" db="EMBL/GenBank/DDBJ databases">
        <title>WGS of actinomycetes isolated from Thailand.</title>
        <authorList>
            <person name="Thawai C."/>
        </authorList>
    </citation>
    <scope>NUCLEOTIDE SEQUENCE [LARGE SCALE GENOMIC DNA]</scope>
    <source>
        <strain evidence="4 5">LPG 2</strain>
    </source>
</reference>
<protein>
    <submittedName>
        <fullName evidence="4">Pyridoxal-phosphate dependent enzyme</fullName>
    </submittedName>
</protein>
<name>A0ABS1MFZ9_9NOCA</name>
<sequence>MSVVTRVTDLIGETPLFELAVHPVTGTRVFLKLETMNPTGAAKIRMARAMVLDAERRDLLRPGGHIIESTSGNTGLGLAVVARERGYDFTAVVDHHACRSKLNAMRAMGTELVFVAEDGDGNLATSAREELAEKLAIDEGPTAHFPAQHDNLANGIGYHALAEELVADLGRVDILIGAVGTGGSLFGTAEGLRKLDRQTRLVGVEPEGSIAFGGPAHDYWQSGTGTPLGADPGIQVDRDLHLIEESDRVKVSDVDAFAAARVLGAELGLLIGGSSGSAVYAALTRIADYPAGSTVVVMINDDGEKYLDTVFDDEWMNDRDLIDKAREAEIAGLLREYAAAHRPSPADYLVLHHLYSTLPDAYASAHGLTGAALREYADRQVPEAKLIHLLRTAELSPREIGEVLTAGEAGVVEVLERQLRRREEQTAVLAQMITEMKVSRLLDEVTAK</sequence>
<proteinExistence type="predicted"/>
<dbReference type="InterPro" id="IPR001926">
    <property type="entry name" value="TrpB-like_PALP"/>
</dbReference>
<comment type="cofactor">
    <cofactor evidence="1">
        <name>pyridoxal 5'-phosphate</name>
        <dbReference type="ChEBI" id="CHEBI:597326"/>
    </cofactor>
</comment>
<keyword evidence="5" id="KW-1185">Reference proteome</keyword>
<dbReference type="SUPFAM" id="SSF53686">
    <property type="entry name" value="Tryptophan synthase beta subunit-like PLP-dependent enzymes"/>
    <property type="match status" value="1"/>
</dbReference>
<organism evidence="4 5">
    <name type="scientific">Nocardia acididurans</name>
    <dbReference type="NCBI Taxonomy" id="2802282"/>
    <lineage>
        <taxon>Bacteria</taxon>
        <taxon>Bacillati</taxon>
        <taxon>Actinomycetota</taxon>
        <taxon>Actinomycetes</taxon>
        <taxon>Mycobacteriales</taxon>
        <taxon>Nocardiaceae</taxon>
        <taxon>Nocardia</taxon>
    </lineage>
</organism>
<evidence type="ECO:0000256" key="2">
    <source>
        <dbReference type="ARBA" id="ARBA00022898"/>
    </source>
</evidence>
<accession>A0ABS1MFZ9</accession>
<evidence type="ECO:0000313" key="5">
    <source>
        <dbReference type="Proteomes" id="UP000602198"/>
    </source>
</evidence>
<dbReference type="InterPro" id="IPR036052">
    <property type="entry name" value="TrpB-like_PALP_sf"/>
</dbReference>
<evidence type="ECO:0000313" key="4">
    <source>
        <dbReference type="EMBL" id="MBL1079578.1"/>
    </source>
</evidence>
<dbReference type="InterPro" id="IPR050214">
    <property type="entry name" value="Cys_Synth/Cystath_Beta-Synth"/>
</dbReference>
<feature type="domain" description="Tryptophan synthase beta chain-like PALP" evidence="3">
    <location>
        <begin position="7"/>
        <end position="300"/>
    </location>
</feature>
<evidence type="ECO:0000259" key="3">
    <source>
        <dbReference type="Pfam" id="PF00291"/>
    </source>
</evidence>
<dbReference type="Proteomes" id="UP000602198">
    <property type="component" value="Unassembled WGS sequence"/>
</dbReference>
<comment type="caution">
    <text evidence="4">The sequence shown here is derived from an EMBL/GenBank/DDBJ whole genome shotgun (WGS) entry which is preliminary data.</text>
</comment>
<dbReference type="CDD" id="cd01561">
    <property type="entry name" value="CBS_like"/>
    <property type="match status" value="1"/>
</dbReference>
<dbReference type="Pfam" id="PF00291">
    <property type="entry name" value="PALP"/>
    <property type="match status" value="1"/>
</dbReference>
<gene>
    <name evidence="4" type="ORF">JK358_34755</name>
</gene>
<evidence type="ECO:0000256" key="1">
    <source>
        <dbReference type="ARBA" id="ARBA00001933"/>
    </source>
</evidence>
<dbReference type="Gene3D" id="3.40.50.1100">
    <property type="match status" value="2"/>
</dbReference>
<dbReference type="PANTHER" id="PTHR10314">
    <property type="entry name" value="CYSTATHIONINE BETA-SYNTHASE"/>
    <property type="match status" value="1"/>
</dbReference>
<keyword evidence="2" id="KW-0663">Pyridoxal phosphate</keyword>
<dbReference type="EMBL" id="JAERRJ010000017">
    <property type="protein sequence ID" value="MBL1079578.1"/>
    <property type="molecule type" value="Genomic_DNA"/>
</dbReference>